<evidence type="ECO:0000313" key="3">
    <source>
        <dbReference type="Proteomes" id="UP000245168"/>
    </source>
</evidence>
<dbReference type="Pfam" id="PF07386">
    <property type="entry name" value="DUF1499"/>
    <property type="match status" value="1"/>
</dbReference>
<accession>A0A2U2BSI3</accession>
<keyword evidence="1" id="KW-0812">Transmembrane</keyword>
<evidence type="ECO:0000256" key="1">
    <source>
        <dbReference type="SAM" id="Phobius"/>
    </source>
</evidence>
<protein>
    <submittedName>
        <fullName evidence="2">DUF1499 domain-containing protein</fullName>
    </submittedName>
</protein>
<reference evidence="3" key="1">
    <citation type="submission" date="2018-05" db="EMBL/GenBank/DDBJ databases">
        <authorList>
            <person name="Liu B.-T."/>
        </authorList>
    </citation>
    <scope>NUCLEOTIDE SEQUENCE [LARGE SCALE GENOMIC DNA]</scope>
    <source>
        <strain evidence="3">WD6-1</strain>
    </source>
</reference>
<organism evidence="2 3">
    <name type="scientific">Marinicauda salina</name>
    <dbReference type="NCBI Taxonomy" id="2135793"/>
    <lineage>
        <taxon>Bacteria</taxon>
        <taxon>Pseudomonadati</taxon>
        <taxon>Pseudomonadota</taxon>
        <taxon>Alphaproteobacteria</taxon>
        <taxon>Maricaulales</taxon>
        <taxon>Maricaulaceae</taxon>
        <taxon>Marinicauda</taxon>
    </lineage>
</organism>
<dbReference type="RefSeq" id="WP_109253197.1">
    <property type="nucleotide sequence ID" value="NZ_QEXV01000004.1"/>
</dbReference>
<comment type="caution">
    <text evidence="2">The sequence shown here is derived from an EMBL/GenBank/DDBJ whole genome shotgun (WGS) entry which is preliminary data.</text>
</comment>
<dbReference type="Proteomes" id="UP000245168">
    <property type="component" value="Unassembled WGS sequence"/>
</dbReference>
<keyword evidence="1" id="KW-0472">Membrane</keyword>
<feature type="transmembrane region" description="Helical" evidence="1">
    <location>
        <begin position="12"/>
        <end position="32"/>
    </location>
</feature>
<feature type="transmembrane region" description="Helical" evidence="1">
    <location>
        <begin position="85"/>
        <end position="104"/>
    </location>
</feature>
<dbReference type="EMBL" id="QEXV01000004">
    <property type="protein sequence ID" value="PWE16973.1"/>
    <property type="molecule type" value="Genomic_DNA"/>
</dbReference>
<sequence length="269" mass="28914">MNNLLGYARRAALALAWLAAIGTPIWFLVAAFGTKMALLDWRVGFGLMTYRWGSNILIAALAIGLVALGLVIYERVRGGRSSGGILAPVLAILVGAAGIGYGMYVRAAASDIPPIHDITTDTQDPPGFTEALIRRRGPDANPVDYDAKTDPRTGEPLPAVQAEAYPDIAPIRLSVSPETAYETAIEVGRNMGWRLTTASDDELMFEATAETFWYGFEDDISVRVRPDGSGGSVVDARSVSRVGQSDLGANADRLRRFSERLRDRVGAAD</sequence>
<dbReference type="AlphaFoldDB" id="A0A2U2BSI3"/>
<dbReference type="OrthoDB" id="1523552at2"/>
<gene>
    <name evidence="2" type="ORF">DDZ18_09705</name>
</gene>
<keyword evidence="1" id="KW-1133">Transmembrane helix</keyword>
<name>A0A2U2BSI3_9PROT</name>
<dbReference type="InterPro" id="IPR010865">
    <property type="entry name" value="DUF1499"/>
</dbReference>
<feature type="transmembrane region" description="Helical" evidence="1">
    <location>
        <begin position="52"/>
        <end position="73"/>
    </location>
</feature>
<keyword evidence="3" id="KW-1185">Reference proteome</keyword>
<evidence type="ECO:0000313" key="2">
    <source>
        <dbReference type="EMBL" id="PWE16973.1"/>
    </source>
</evidence>
<proteinExistence type="predicted"/>